<proteinExistence type="predicted"/>
<feature type="signal peptide" evidence="1">
    <location>
        <begin position="1"/>
        <end position="28"/>
    </location>
</feature>
<dbReference type="EMBL" id="CP047423">
    <property type="protein sequence ID" value="QPD02236.1"/>
    <property type="molecule type" value="Genomic_DNA"/>
</dbReference>
<organism evidence="2 3">
    <name type="scientific">Candidatus Nitrospira kreftii</name>
    <dbReference type="NCBI Taxonomy" id="2652173"/>
    <lineage>
        <taxon>Bacteria</taxon>
        <taxon>Pseudomonadati</taxon>
        <taxon>Nitrospirota</taxon>
        <taxon>Nitrospiria</taxon>
        <taxon>Nitrospirales</taxon>
        <taxon>Nitrospiraceae</taxon>
        <taxon>Nitrospira</taxon>
    </lineage>
</organism>
<dbReference type="KEGG" id="nkf:Nkreftii_000010"/>
<dbReference type="Proteomes" id="UP000593737">
    <property type="component" value="Chromosome"/>
</dbReference>
<accession>A0A7S8IXK2</accession>
<keyword evidence="1" id="KW-0732">Signal</keyword>
<evidence type="ECO:0000256" key="1">
    <source>
        <dbReference type="SAM" id="SignalP"/>
    </source>
</evidence>
<gene>
    <name evidence="2" type="ORF">Nkreftii_000010</name>
</gene>
<reference evidence="2 3" key="1">
    <citation type="journal article" date="2020" name="ISME J.">
        <title>Enrichment and physiological characterization of a novel comammox Nitrospira indicates ammonium inhibition of complete nitrification.</title>
        <authorList>
            <person name="Sakoula D."/>
            <person name="Koch H."/>
            <person name="Frank J."/>
            <person name="Jetten M.S.M."/>
            <person name="van Kessel M.A.H.J."/>
            <person name="Lucker S."/>
        </authorList>
    </citation>
    <scope>NUCLEOTIDE SEQUENCE [LARGE SCALE GENOMIC DNA]</scope>
    <source>
        <strain evidence="2">Comreactor17</strain>
    </source>
</reference>
<dbReference type="SUPFAM" id="SSF117074">
    <property type="entry name" value="Hypothetical protein PA1324"/>
    <property type="match status" value="1"/>
</dbReference>
<feature type="chain" id="PRO_5032500337" description="Carboxypeptidase regulatory-like domain-containing protein" evidence="1">
    <location>
        <begin position="29"/>
        <end position="205"/>
    </location>
</feature>
<evidence type="ECO:0008006" key="4">
    <source>
        <dbReference type="Google" id="ProtNLM"/>
    </source>
</evidence>
<dbReference type="AlphaFoldDB" id="A0A7S8IXK2"/>
<sequence>MTWPQTKFCWWFACWLLINTFPYPLVPAAEPSPANPPPLNEKELFSYKPKGRGMATGQVFLSSPSGKAITQAGIPVHLIPRIPYTRDWFNRNVRASSCTSRGDAPSPDGPVVPISSVECLQGVLSQLLTDKRLVPYLRTTRANPNGHFWFTKIPAGRYYIVSLLEGAVGAHQDERPGGIAWVTLDLDAGEKATNLVVTDCRSGLC</sequence>
<evidence type="ECO:0000313" key="3">
    <source>
        <dbReference type="Proteomes" id="UP000593737"/>
    </source>
</evidence>
<protein>
    <recommendedName>
        <fullName evidence="4">Carboxypeptidase regulatory-like domain-containing protein</fullName>
    </recommendedName>
</protein>
<name>A0A7S8IXK2_9BACT</name>
<evidence type="ECO:0000313" key="2">
    <source>
        <dbReference type="EMBL" id="QPD02236.1"/>
    </source>
</evidence>